<reference evidence="1 2" key="2">
    <citation type="journal article" date="2017" name="Genome Biol. Evol.">
        <title>Trajectories and Drivers of Genome Evolution in Surface-Associated Marine Phaeobacter.</title>
        <authorList>
            <person name="Freese H.M."/>
            <person name="Sikorski J."/>
            <person name="Bunk B."/>
            <person name="Scheuner C."/>
            <person name="Meier-Kolthoff J.P."/>
            <person name="Sproer C."/>
            <person name="Gram L."/>
            <person name="Overmann J."/>
        </authorList>
    </citation>
    <scope>NUCLEOTIDE SEQUENCE [LARGE SCALE GENOMIC DNA]</scope>
    <source>
        <strain evidence="1 2">P88</strain>
        <plasmid evidence="2">pp88_h</plasmid>
    </source>
</reference>
<dbReference type="Proteomes" id="UP000236447">
    <property type="component" value="Plasmid pP88_h"/>
</dbReference>
<accession>A0A2I7KHC9</accession>
<gene>
    <name evidence="1" type="ORF">PhaeoP88_04690</name>
</gene>
<protein>
    <submittedName>
        <fullName evidence="1">Uncharacterized protein</fullName>
    </submittedName>
</protein>
<evidence type="ECO:0000313" key="1">
    <source>
        <dbReference type="EMBL" id="AUR02002.1"/>
    </source>
</evidence>
<organism evidence="1 2">
    <name type="scientific">Phaeobacter inhibens</name>
    <dbReference type="NCBI Taxonomy" id="221822"/>
    <lineage>
        <taxon>Bacteria</taxon>
        <taxon>Pseudomonadati</taxon>
        <taxon>Pseudomonadota</taxon>
        <taxon>Alphaproteobacteria</taxon>
        <taxon>Rhodobacterales</taxon>
        <taxon>Roseobacteraceae</taxon>
        <taxon>Phaeobacter</taxon>
    </lineage>
</organism>
<proteinExistence type="predicted"/>
<sequence length="92" mass="10542">MITSYSESRNRAFENLHAKDKVRLRNAATGELLHMSGETLTRSIEYAWLGSRHQAEQLRKRAEVNGSDWPFTAIHRSLIENDYPVEKTGPEA</sequence>
<name>A0A2I7KHC9_9RHOB</name>
<geneLocation type="plasmid" evidence="2">
    <name>pp88_h</name>
</geneLocation>
<dbReference type="EMBL" id="CP010733">
    <property type="protein sequence ID" value="AUR02002.1"/>
    <property type="molecule type" value="Genomic_DNA"/>
</dbReference>
<dbReference type="RefSeq" id="WP_102884816.1">
    <property type="nucleotide sequence ID" value="NZ_CP010733.1"/>
</dbReference>
<dbReference type="AlphaFoldDB" id="A0A2I7KHC9"/>
<keyword evidence="1" id="KW-0614">Plasmid</keyword>
<reference evidence="1 2" key="1">
    <citation type="journal article" date="2017" name="Front. Microbiol.">
        <title>Phaeobacter piscinae sp. nov., a species of the Roseobacter group and potential aquaculture probiont.</title>
        <authorList>
            <person name="Sonnenschein E.C."/>
            <person name="Phippen C.B.W."/>
            <person name="Nielsen K.F."/>
            <person name="Mateiu R.V."/>
            <person name="Melchiorsen J."/>
            <person name="Gram L."/>
            <person name="Overmann J."/>
            <person name="Freese H.M."/>
        </authorList>
    </citation>
    <scope>NUCLEOTIDE SEQUENCE [LARGE SCALE GENOMIC DNA]</scope>
    <source>
        <strain evidence="1 2">P88</strain>
        <plasmid evidence="2">pp88_h</plasmid>
    </source>
</reference>
<evidence type="ECO:0000313" key="2">
    <source>
        <dbReference type="Proteomes" id="UP000236447"/>
    </source>
</evidence>